<organism evidence="7 8">
    <name type="scientific">Sphingobacterium yanglingense</name>
    <dbReference type="NCBI Taxonomy" id="1437280"/>
    <lineage>
        <taxon>Bacteria</taxon>
        <taxon>Pseudomonadati</taxon>
        <taxon>Bacteroidota</taxon>
        <taxon>Sphingobacteriia</taxon>
        <taxon>Sphingobacteriales</taxon>
        <taxon>Sphingobacteriaceae</taxon>
        <taxon>Sphingobacterium</taxon>
    </lineage>
</organism>
<sequence length="193" mass="22470">MLKSIFNQEFTQLLAAGDEKAFTSLFDFFSPKVNAFALKLTRSENLAQEVVQEVFLRIWKFRGRLLQVEQLEGYLIRTARNVAFDMLKSQATHFLELEEWEDDKYFVDHSMEEGIHAKEGQRVLEQALAHLSPKQQEVYQLCRIEGMSYQQVAEQLDISTHTVHFHMKEGLRQLRMALISSGFPAYLVVLLIK</sequence>
<dbReference type="GO" id="GO:0016987">
    <property type="term" value="F:sigma factor activity"/>
    <property type="evidence" value="ECO:0007669"/>
    <property type="project" value="UniProtKB-KW"/>
</dbReference>
<evidence type="ECO:0000313" key="8">
    <source>
        <dbReference type="Proteomes" id="UP000295292"/>
    </source>
</evidence>
<dbReference type="EMBL" id="SNYV01000015">
    <property type="protein sequence ID" value="TDQ76368.1"/>
    <property type="molecule type" value="Genomic_DNA"/>
</dbReference>
<evidence type="ECO:0000259" key="6">
    <source>
        <dbReference type="Pfam" id="PF08281"/>
    </source>
</evidence>
<proteinExistence type="inferred from homology"/>
<dbReference type="SUPFAM" id="SSF88946">
    <property type="entry name" value="Sigma2 domain of RNA polymerase sigma factors"/>
    <property type="match status" value="1"/>
</dbReference>
<dbReference type="AlphaFoldDB" id="A0A4R6WAJ6"/>
<dbReference type="InterPro" id="IPR013325">
    <property type="entry name" value="RNA_pol_sigma_r2"/>
</dbReference>
<dbReference type="NCBIfam" id="TIGR02937">
    <property type="entry name" value="sigma70-ECF"/>
    <property type="match status" value="1"/>
</dbReference>
<dbReference type="Proteomes" id="UP000295292">
    <property type="component" value="Unassembled WGS sequence"/>
</dbReference>
<dbReference type="InterPro" id="IPR014327">
    <property type="entry name" value="RNA_pol_sigma70_bacteroid"/>
</dbReference>
<keyword evidence="8" id="KW-1185">Reference proteome</keyword>
<dbReference type="InterPro" id="IPR013249">
    <property type="entry name" value="RNA_pol_sigma70_r4_t2"/>
</dbReference>
<dbReference type="InterPro" id="IPR014284">
    <property type="entry name" value="RNA_pol_sigma-70_dom"/>
</dbReference>
<dbReference type="GO" id="GO:0003677">
    <property type="term" value="F:DNA binding"/>
    <property type="evidence" value="ECO:0007669"/>
    <property type="project" value="InterPro"/>
</dbReference>
<accession>A0A4R6WAJ6</accession>
<dbReference type="CDD" id="cd06171">
    <property type="entry name" value="Sigma70_r4"/>
    <property type="match status" value="1"/>
</dbReference>
<evidence type="ECO:0000259" key="5">
    <source>
        <dbReference type="Pfam" id="PF04542"/>
    </source>
</evidence>
<feature type="domain" description="RNA polymerase sigma factor 70 region 4 type 2" evidence="6">
    <location>
        <begin position="123"/>
        <end position="174"/>
    </location>
</feature>
<evidence type="ECO:0000256" key="1">
    <source>
        <dbReference type="ARBA" id="ARBA00010641"/>
    </source>
</evidence>
<protein>
    <submittedName>
        <fullName evidence="7">RNA polymerase sigma-70 factor (ECF subfamily)</fullName>
    </submittedName>
</protein>
<dbReference type="GO" id="GO:0006352">
    <property type="term" value="P:DNA-templated transcription initiation"/>
    <property type="evidence" value="ECO:0007669"/>
    <property type="project" value="InterPro"/>
</dbReference>
<dbReference type="InterPro" id="IPR036388">
    <property type="entry name" value="WH-like_DNA-bd_sf"/>
</dbReference>
<dbReference type="Gene3D" id="1.10.1740.10">
    <property type="match status" value="1"/>
</dbReference>
<keyword evidence="4" id="KW-0804">Transcription</keyword>
<evidence type="ECO:0000256" key="2">
    <source>
        <dbReference type="ARBA" id="ARBA00023015"/>
    </source>
</evidence>
<dbReference type="PANTHER" id="PTHR43133">
    <property type="entry name" value="RNA POLYMERASE ECF-TYPE SIGMA FACTO"/>
    <property type="match status" value="1"/>
</dbReference>
<dbReference type="SUPFAM" id="SSF88659">
    <property type="entry name" value="Sigma3 and sigma4 domains of RNA polymerase sigma factors"/>
    <property type="match status" value="1"/>
</dbReference>
<dbReference type="Pfam" id="PF04542">
    <property type="entry name" value="Sigma70_r2"/>
    <property type="match status" value="1"/>
</dbReference>
<dbReference type="Gene3D" id="1.10.10.10">
    <property type="entry name" value="Winged helix-like DNA-binding domain superfamily/Winged helix DNA-binding domain"/>
    <property type="match status" value="1"/>
</dbReference>
<evidence type="ECO:0000313" key="7">
    <source>
        <dbReference type="EMBL" id="TDQ76368.1"/>
    </source>
</evidence>
<dbReference type="RefSeq" id="WP_133585193.1">
    <property type="nucleotide sequence ID" value="NZ_SNYV01000015.1"/>
</dbReference>
<dbReference type="OrthoDB" id="799938at2"/>
<feature type="domain" description="RNA polymerase sigma-70 region 2" evidence="5">
    <location>
        <begin position="29"/>
        <end position="91"/>
    </location>
</feature>
<gene>
    <name evidence="7" type="ORF">CLV99_2955</name>
</gene>
<dbReference type="Pfam" id="PF08281">
    <property type="entry name" value="Sigma70_r4_2"/>
    <property type="match status" value="1"/>
</dbReference>
<dbReference type="InterPro" id="IPR007627">
    <property type="entry name" value="RNA_pol_sigma70_r2"/>
</dbReference>
<name>A0A4R6WAJ6_9SPHI</name>
<dbReference type="InterPro" id="IPR013324">
    <property type="entry name" value="RNA_pol_sigma_r3/r4-like"/>
</dbReference>
<dbReference type="NCBIfam" id="TIGR02985">
    <property type="entry name" value="Sig70_bacteroi1"/>
    <property type="match status" value="1"/>
</dbReference>
<evidence type="ECO:0000256" key="4">
    <source>
        <dbReference type="ARBA" id="ARBA00023163"/>
    </source>
</evidence>
<keyword evidence="2" id="KW-0805">Transcription regulation</keyword>
<keyword evidence="3" id="KW-0731">Sigma factor</keyword>
<comment type="similarity">
    <text evidence="1">Belongs to the sigma-70 factor family. ECF subfamily.</text>
</comment>
<reference evidence="7 8" key="1">
    <citation type="submission" date="2019-03" db="EMBL/GenBank/DDBJ databases">
        <title>Genomic Encyclopedia of Archaeal and Bacterial Type Strains, Phase II (KMG-II): from individual species to whole genera.</title>
        <authorList>
            <person name="Goeker M."/>
        </authorList>
    </citation>
    <scope>NUCLEOTIDE SEQUENCE [LARGE SCALE GENOMIC DNA]</scope>
    <source>
        <strain evidence="7 8">DSM 28353</strain>
    </source>
</reference>
<comment type="caution">
    <text evidence="7">The sequence shown here is derived from an EMBL/GenBank/DDBJ whole genome shotgun (WGS) entry which is preliminary data.</text>
</comment>
<dbReference type="PANTHER" id="PTHR43133:SF46">
    <property type="entry name" value="RNA POLYMERASE SIGMA-70 FACTOR ECF SUBFAMILY"/>
    <property type="match status" value="1"/>
</dbReference>
<evidence type="ECO:0000256" key="3">
    <source>
        <dbReference type="ARBA" id="ARBA00023082"/>
    </source>
</evidence>
<dbReference type="InterPro" id="IPR039425">
    <property type="entry name" value="RNA_pol_sigma-70-like"/>
</dbReference>